<reference evidence="4" key="1">
    <citation type="journal article" date="2006" name="Dev. Cell">
        <title>A family of zinc-finger proteins is required for chromosome-specific pairing and synapsis during meiosis in C. elegans.</title>
        <authorList>
            <person name="Phillips C.M."/>
            <person name="Dernburg A.F."/>
        </authorList>
    </citation>
    <scope>NUCLEOTIDE SEQUENCE</scope>
</reference>
<accession>A1A689</accession>
<dbReference type="PROSITE" id="PS50157">
    <property type="entry name" value="ZINC_FINGER_C2H2_2"/>
    <property type="match status" value="1"/>
</dbReference>
<evidence type="ECO:0000256" key="1">
    <source>
        <dbReference type="PROSITE-ProRule" id="PRU00042"/>
    </source>
</evidence>
<gene>
    <name evidence="4" type="primary">zim-1</name>
</gene>
<keyword evidence="1" id="KW-0863">Zinc-finger</keyword>
<protein>
    <submittedName>
        <fullName evidence="4">ZIM-1</fullName>
    </submittedName>
</protein>
<evidence type="ECO:0000313" key="4">
    <source>
        <dbReference type="EMBL" id="DAA05836.1"/>
    </source>
</evidence>
<dbReference type="GO" id="GO:0045132">
    <property type="term" value="P:meiotic chromosome segregation"/>
    <property type="evidence" value="ECO:0007669"/>
    <property type="project" value="TreeGrafter"/>
</dbReference>
<feature type="region of interest" description="Disordered" evidence="2">
    <location>
        <begin position="393"/>
        <end position="416"/>
    </location>
</feature>
<name>A1A689_CAERE</name>
<dbReference type="PROSITE" id="PS00028">
    <property type="entry name" value="ZINC_FINGER_C2H2_1"/>
    <property type="match status" value="1"/>
</dbReference>
<keyword evidence="1" id="KW-0862">Zinc</keyword>
<keyword evidence="1" id="KW-0479">Metal-binding</keyword>
<feature type="domain" description="C2H2-type" evidence="3">
    <location>
        <begin position="484"/>
        <end position="512"/>
    </location>
</feature>
<dbReference type="EMBL" id="BK005903">
    <property type="protein sequence ID" value="DAA05836.1"/>
    <property type="molecule type" value="Genomic_DNA"/>
</dbReference>
<feature type="compositionally biased region" description="Acidic residues" evidence="2">
    <location>
        <begin position="393"/>
        <end position="402"/>
    </location>
</feature>
<dbReference type="PANTHER" id="PTHR36945">
    <property type="entry name" value="HIGH INCIDENCE OF MALES (INCREASED X CHROMOSOME LOSS)-RELATED-RELATED"/>
    <property type="match status" value="1"/>
</dbReference>
<evidence type="ECO:0000256" key="2">
    <source>
        <dbReference type="SAM" id="MobiDB-lite"/>
    </source>
</evidence>
<proteinExistence type="predicted"/>
<dbReference type="AlphaFoldDB" id="A1A689"/>
<dbReference type="PANTHER" id="PTHR36945:SF2">
    <property type="entry name" value="C2H2-TYPE DOMAIN-CONTAINING PROTEIN"/>
    <property type="match status" value="1"/>
</dbReference>
<dbReference type="GO" id="GO:0008270">
    <property type="term" value="F:zinc ion binding"/>
    <property type="evidence" value="ECO:0007669"/>
    <property type="project" value="UniProtKB-KW"/>
</dbReference>
<dbReference type="InterPro" id="IPR053360">
    <property type="entry name" value="Zinc_finger_domain"/>
</dbReference>
<evidence type="ECO:0000259" key="3">
    <source>
        <dbReference type="PROSITE" id="PS50157"/>
    </source>
</evidence>
<sequence length="599" mass="67915">MTCDEWKKFIQVNIYGQTLQGLQQQGIALETMLSDIGCSKVWIVEGKMYNDDSCHQTTNSNEVSIVTPPVLSTTIADVKCPRFSTPAVSQVDLQRKFTLNLPIKFSEINSSYDEDFDCSHYSDDEINENNDIGELMNDIIQKVSESDKETAIEQTIFSSTINEMNVPRCSTPIIPHIDHHRTFTLNIPDTVSAIVLNEDGDIETDQSIDESATNNHVMKELSDFAGTQFEHNYELSPVKKVPTPRAGTKSLMTVTKSKKLILKRKSAASKLASTSVISRKQRVVLKESTSTDRMKNIRKILKKETSVIPTVENRTQSIQKEIPVSNIKRELSNGNTSQLYSKNVDNLFSVKRELSPIYVMYVGDDIMDYGGEEDTMILDHQEEVVTENLEAVDNQDDDEKEHEDENEHFSGDETAENRNACANKRVSFAEPLIQSSNRKKAEMNKVHIVKCHYDGCNKSYTWRMKYGKTRLVDHAFTHVSHLVLKCNLCEQTFQKIRSVRYHHKKSHPETKLEGCGIKRALDTSRDGTDFVQVWDKCYKNNISLCGAGDLNPFARQDKGIKKGNRVRSTRNSMNPELGSNVVEEEDENGEVGENKSKFL</sequence>
<feature type="region of interest" description="Disordered" evidence="2">
    <location>
        <begin position="563"/>
        <end position="599"/>
    </location>
</feature>
<dbReference type="InterPro" id="IPR013087">
    <property type="entry name" value="Znf_C2H2_type"/>
</dbReference>
<dbReference type="GO" id="GO:0000794">
    <property type="term" value="C:condensed nuclear chromosome"/>
    <property type="evidence" value="ECO:0007669"/>
    <property type="project" value="TreeGrafter"/>
</dbReference>
<organism evidence="4">
    <name type="scientific">Caenorhabditis remanei</name>
    <name type="common">Caenorhabditis vulgaris</name>
    <dbReference type="NCBI Taxonomy" id="31234"/>
    <lineage>
        <taxon>Eukaryota</taxon>
        <taxon>Metazoa</taxon>
        <taxon>Ecdysozoa</taxon>
        <taxon>Nematoda</taxon>
        <taxon>Chromadorea</taxon>
        <taxon>Rhabditida</taxon>
        <taxon>Rhabditina</taxon>
        <taxon>Rhabditomorpha</taxon>
        <taxon>Rhabditoidea</taxon>
        <taxon>Rhabditidae</taxon>
        <taxon>Peloderinae</taxon>
        <taxon>Caenorhabditis</taxon>
    </lineage>
</organism>